<evidence type="ECO:0000313" key="3">
    <source>
        <dbReference type="Proteomes" id="UP000537718"/>
    </source>
</evidence>
<dbReference type="AlphaFoldDB" id="A0A7W8YPT8"/>
<accession>A0A7W8YPT8</accession>
<sequence length="110" mass="12575">MDRKNRIGIFIFTLGVFLFLLRPFLIYQATSIDNYKANPAHTSSLLLRQIKKKDDNHDQLADVAVIRMLTEKIVTSSFGGILHPITQVPAIYHTPWYQLISHHCFQPGAP</sequence>
<dbReference type="EMBL" id="JACHCF010000001">
    <property type="protein sequence ID" value="MBB5619335.1"/>
    <property type="molecule type" value="Genomic_DNA"/>
</dbReference>
<organism evidence="2 3">
    <name type="scientific">Pedobacter cryoconitis</name>
    <dbReference type="NCBI Taxonomy" id="188932"/>
    <lineage>
        <taxon>Bacteria</taxon>
        <taxon>Pseudomonadati</taxon>
        <taxon>Bacteroidota</taxon>
        <taxon>Sphingobacteriia</taxon>
        <taxon>Sphingobacteriales</taxon>
        <taxon>Sphingobacteriaceae</taxon>
        <taxon>Pedobacter</taxon>
    </lineage>
</organism>
<comment type="caution">
    <text evidence="2">The sequence shown here is derived from an EMBL/GenBank/DDBJ whole genome shotgun (WGS) entry which is preliminary data.</text>
</comment>
<dbReference type="RefSeq" id="WP_183865489.1">
    <property type="nucleotide sequence ID" value="NZ_JACHCF010000001.1"/>
</dbReference>
<evidence type="ECO:0000256" key="1">
    <source>
        <dbReference type="SAM" id="Phobius"/>
    </source>
</evidence>
<feature type="transmembrane region" description="Helical" evidence="1">
    <location>
        <begin position="7"/>
        <end position="27"/>
    </location>
</feature>
<gene>
    <name evidence="2" type="ORF">HDE69_000371</name>
</gene>
<keyword evidence="1" id="KW-1133">Transmembrane helix</keyword>
<reference evidence="2 3" key="1">
    <citation type="submission" date="2020-08" db="EMBL/GenBank/DDBJ databases">
        <title>Genomic Encyclopedia of Type Strains, Phase IV (KMG-V): Genome sequencing to study the core and pangenomes of soil and plant-associated prokaryotes.</title>
        <authorList>
            <person name="Whitman W."/>
        </authorList>
    </citation>
    <scope>NUCLEOTIDE SEQUENCE [LARGE SCALE GENOMIC DNA]</scope>
    <source>
        <strain evidence="2 3">MP7CTX6</strain>
    </source>
</reference>
<dbReference type="Proteomes" id="UP000537718">
    <property type="component" value="Unassembled WGS sequence"/>
</dbReference>
<evidence type="ECO:0000313" key="2">
    <source>
        <dbReference type="EMBL" id="MBB5619335.1"/>
    </source>
</evidence>
<proteinExistence type="predicted"/>
<protein>
    <submittedName>
        <fullName evidence="2">Uncharacterized protein</fullName>
    </submittedName>
</protein>
<keyword evidence="1" id="KW-0472">Membrane</keyword>
<keyword evidence="1" id="KW-0812">Transmembrane</keyword>
<name>A0A7W8YPT8_9SPHI</name>